<evidence type="ECO:0000259" key="2">
    <source>
        <dbReference type="PROSITE" id="PS50943"/>
    </source>
</evidence>
<dbReference type="PANTHER" id="PTHR46797:SF19">
    <property type="entry name" value="BLL2473 PROTEIN"/>
    <property type="match status" value="1"/>
</dbReference>
<dbReference type="InterPro" id="IPR013096">
    <property type="entry name" value="Cupin_2"/>
</dbReference>
<dbReference type="PROSITE" id="PS50943">
    <property type="entry name" value="HTH_CROC1"/>
    <property type="match status" value="1"/>
</dbReference>
<dbReference type="EMBL" id="VVXK01000030">
    <property type="protein sequence ID" value="KAA2365823.1"/>
    <property type="molecule type" value="Genomic_DNA"/>
</dbReference>
<keyword evidence="1" id="KW-0238">DNA-binding</keyword>
<dbReference type="EMBL" id="VVXJ01000023">
    <property type="protein sequence ID" value="KAA2374816.1"/>
    <property type="molecule type" value="Genomic_DNA"/>
</dbReference>
<dbReference type="SUPFAM" id="SSF51182">
    <property type="entry name" value="RmlC-like cupins"/>
    <property type="match status" value="1"/>
</dbReference>
<dbReference type="AlphaFoldDB" id="A0A5B3FWR6"/>
<gene>
    <name evidence="4" type="ORF">F2Y07_10580</name>
    <name evidence="3" type="ORF">F2Y13_14330</name>
</gene>
<dbReference type="GeneID" id="92756426"/>
<dbReference type="Gene3D" id="1.10.260.40">
    <property type="entry name" value="lambda repressor-like DNA-binding domains"/>
    <property type="match status" value="1"/>
</dbReference>
<dbReference type="CDD" id="cd02209">
    <property type="entry name" value="cupin_XRE_C"/>
    <property type="match status" value="1"/>
</dbReference>
<dbReference type="SUPFAM" id="SSF47413">
    <property type="entry name" value="lambda repressor-like DNA-binding domains"/>
    <property type="match status" value="1"/>
</dbReference>
<dbReference type="Proteomes" id="UP000323567">
    <property type="component" value="Unassembled WGS sequence"/>
</dbReference>
<evidence type="ECO:0000256" key="1">
    <source>
        <dbReference type="ARBA" id="ARBA00023125"/>
    </source>
</evidence>
<dbReference type="InterPro" id="IPR010982">
    <property type="entry name" value="Lambda_DNA-bd_dom_sf"/>
</dbReference>
<organism evidence="3 6">
    <name type="scientific">Alistipes shahii</name>
    <dbReference type="NCBI Taxonomy" id="328814"/>
    <lineage>
        <taxon>Bacteria</taxon>
        <taxon>Pseudomonadati</taxon>
        <taxon>Bacteroidota</taxon>
        <taxon>Bacteroidia</taxon>
        <taxon>Bacteroidales</taxon>
        <taxon>Rikenellaceae</taxon>
        <taxon>Alistipes</taxon>
    </lineage>
</organism>
<dbReference type="GO" id="GO:0003677">
    <property type="term" value="F:DNA binding"/>
    <property type="evidence" value="ECO:0007669"/>
    <property type="project" value="UniProtKB-KW"/>
</dbReference>
<dbReference type="InterPro" id="IPR050807">
    <property type="entry name" value="TransReg_Diox_bact_type"/>
</dbReference>
<dbReference type="PANTHER" id="PTHR46797">
    <property type="entry name" value="HTH-TYPE TRANSCRIPTIONAL REGULATOR"/>
    <property type="match status" value="1"/>
</dbReference>
<sequence>MCDPIQSIATRLRGLREALELTQEEVAASCNLPVGQYREMESGTADFSVNVLQTISRHYGISLDVLMFGEEPKMNAYFITRAGKGVSVERQKAYKYEALAAGFRDRKIDPFIVTVEPAADDAPMHLNCHPGQEMNYVLEGRLLIGLNGKEIVLNTGDSLYFDSGLPHGMKALDGKTVRFLAIIM</sequence>
<dbReference type="SMART" id="SM00530">
    <property type="entry name" value="HTH_XRE"/>
    <property type="match status" value="1"/>
</dbReference>
<dbReference type="CDD" id="cd00093">
    <property type="entry name" value="HTH_XRE"/>
    <property type="match status" value="1"/>
</dbReference>
<evidence type="ECO:0000313" key="5">
    <source>
        <dbReference type="Proteomes" id="UP000322658"/>
    </source>
</evidence>
<feature type="domain" description="HTH cro/C1-type" evidence="2">
    <location>
        <begin position="12"/>
        <end position="66"/>
    </location>
</feature>
<proteinExistence type="predicted"/>
<dbReference type="InterPro" id="IPR001387">
    <property type="entry name" value="Cro/C1-type_HTH"/>
</dbReference>
<evidence type="ECO:0000313" key="6">
    <source>
        <dbReference type="Proteomes" id="UP000323567"/>
    </source>
</evidence>
<dbReference type="Gene3D" id="2.60.120.10">
    <property type="entry name" value="Jelly Rolls"/>
    <property type="match status" value="1"/>
</dbReference>
<dbReference type="Proteomes" id="UP000322658">
    <property type="component" value="Unassembled WGS sequence"/>
</dbReference>
<protein>
    <submittedName>
        <fullName evidence="3">Cupin domain-containing protein</fullName>
    </submittedName>
</protein>
<accession>A0A5B3FWR6</accession>
<dbReference type="RefSeq" id="WP_022061378.1">
    <property type="nucleotide sequence ID" value="NZ_AP031448.1"/>
</dbReference>
<dbReference type="InterPro" id="IPR014710">
    <property type="entry name" value="RmlC-like_jellyroll"/>
</dbReference>
<dbReference type="Pfam" id="PF07883">
    <property type="entry name" value="Cupin_2"/>
    <property type="match status" value="1"/>
</dbReference>
<reference evidence="5 6" key="1">
    <citation type="journal article" date="2019" name="Nat. Med.">
        <title>A library of human gut bacterial isolates paired with longitudinal multiomics data enables mechanistic microbiome research.</title>
        <authorList>
            <person name="Poyet M."/>
            <person name="Groussin M."/>
            <person name="Gibbons S.M."/>
            <person name="Avila-Pacheco J."/>
            <person name="Jiang X."/>
            <person name="Kearney S.M."/>
            <person name="Perrotta A.R."/>
            <person name="Berdy B."/>
            <person name="Zhao S."/>
            <person name="Lieberman T.D."/>
            <person name="Swanson P.K."/>
            <person name="Smith M."/>
            <person name="Roesemann S."/>
            <person name="Alexander J.E."/>
            <person name="Rich S.A."/>
            <person name="Livny J."/>
            <person name="Vlamakis H."/>
            <person name="Clish C."/>
            <person name="Bullock K."/>
            <person name="Deik A."/>
            <person name="Scott J."/>
            <person name="Pierce K.A."/>
            <person name="Xavier R.J."/>
            <person name="Alm E.J."/>
        </authorList>
    </citation>
    <scope>NUCLEOTIDE SEQUENCE [LARGE SCALE GENOMIC DNA]</scope>
    <source>
        <strain evidence="4 5">BIOML-A1</strain>
        <strain evidence="3 6">BIOML-A2</strain>
    </source>
</reference>
<evidence type="ECO:0000313" key="3">
    <source>
        <dbReference type="EMBL" id="KAA2365823.1"/>
    </source>
</evidence>
<comment type="caution">
    <text evidence="3">The sequence shown here is derived from an EMBL/GenBank/DDBJ whole genome shotgun (WGS) entry which is preliminary data.</text>
</comment>
<dbReference type="InterPro" id="IPR011051">
    <property type="entry name" value="RmlC_Cupin_sf"/>
</dbReference>
<dbReference type="Pfam" id="PF01381">
    <property type="entry name" value="HTH_3"/>
    <property type="match status" value="1"/>
</dbReference>
<evidence type="ECO:0000313" key="4">
    <source>
        <dbReference type="EMBL" id="KAA2374816.1"/>
    </source>
</evidence>
<dbReference type="GO" id="GO:0003700">
    <property type="term" value="F:DNA-binding transcription factor activity"/>
    <property type="evidence" value="ECO:0007669"/>
    <property type="project" value="TreeGrafter"/>
</dbReference>
<name>A0A5B3FWR6_9BACT</name>
<dbReference type="GO" id="GO:0005829">
    <property type="term" value="C:cytosol"/>
    <property type="evidence" value="ECO:0007669"/>
    <property type="project" value="TreeGrafter"/>
</dbReference>